<feature type="transmembrane region" description="Helical" evidence="2">
    <location>
        <begin position="140"/>
        <end position="157"/>
    </location>
</feature>
<reference evidence="3 4" key="1">
    <citation type="submission" date="2024-01" db="EMBL/GenBank/DDBJ databases">
        <title>Complete genome of Cladobotryum mycophilum ATHUM6906.</title>
        <authorList>
            <person name="Christinaki A.C."/>
            <person name="Myridakis A.I."/>
            <person name="Kouvelis V.N."/>
        </authorList>
    </citation>
    <scope>NUCLEOTIDE SEQUENCE [LARGE SCALE GENOMIC DNA]</scope>
    <source>
        <strain evidence="3 4">ATHUM6906</strain>
    </source>
</reference>
<accession>A0ABR0SNH2</accession>
<feature type="transmembrane region" description="Helical" evidence="2">
    <location>
        <begin position="55"/>
        <end position="74"/>
    </location>
</feature>
<feature type="region of interest" description="Disordered" evidence="1">
    <location>
        <begin position="557"/>
        <end position="584"/>
    </location>
</feature>
<feature type="transmembrane region" description="Helical" evidence="2">
    <location>
        <begin position="260"/>
        <end position="283"/>
    </location>
</feature>
<dbReference type="Proteomes" id="UP001338125">
    <property type="component" value="Unassembled WGS sequence"/>
</dbReference>
<keyword evidence="2" id="KW-1133">Transmembrane helix</keyword>
<organism evidence="3 4">
    <name type="scientific">Cladobotryum mycophilum</name>
    <dbReference type="NCBI Taxonomy" id="491253"/>
    <lineage>
        <taxon>Eukaryota</taxon>
        <taxon>Fungi</taxon>
        <taxon>Dikarya</taxon>
        <taxon>Ascomycota</taxon>
        <taxon>Pezizomycotina</taxon>
        <taxon>Sordariomycetes</taxon>
        <taxon>Hypocreomycetidae</taxon>
        <taxon>Hypocreales</taxon>
        <taxon>Hypocreaceae</taxon>
        <taxon>Cladobotryum</taxon>
    </lineage>
</organism>
<sequence>MSNSVWIQLGPQDGGILARPSSGGLDEFFFTANSSMSTINQLRLAASKTVQSTSIALSSFNVLVAIATAVVISWDCYMGAKVRDSDFRLRSSWRTIVGGTDIFPLVLSLGIVVQGVIFIVVQASGFGGPLMSNCASNSRAMLPALFIVPYLHLVFGLESTFQAVRRQPFPKQSKWTSLICLIVVIAGLVGAHVVTRVNQPLSICIASLFWFLQSWGYGCFIVLLVITVILLLCALIILFQLHQSSTGAAVERMAASNMAYYLFLGSIWNIPVIPFFASISFQYSLDLYTVQVQSAIAAMVANNLSGIVFGLLYLYLRTSRQRQSAPGSLINLKNRRPTDSLRMWAPSPIFGAMIKQPISPPKLRKSPDSSRRSSVIGHEQDERNKTFQQARTMVLPNDPALKELKLCTKVKMEESQKPRTPVTPSRKVHNRKESYRLFPARKDSLVDASPTGLFPVQVYTPSITVKEAEEQYMLPLPPRIHAPGFISHRRGSSTSLISSATVQIGLRMSNISETTRLNSPYFQQNTSTVSLCENTDSPIEPSFVVEPLNVAKSTETLRNGKRAPVNLNKPHPPLPPTPDLRGEYNKEGEEQFTLSPAIYNPSSGPAKTDQSMAASNVSLLGDRSNTETTEWI</sequence>
<keyword evidence="2" id="KW-0472">Membrane</keyword>
<feature type="transmembrane region" description="Helical" evidence="2">
    <location>
        <begin position="178"/>
        <end position="195"/>
    </location>
</feature>
<feature type="region of interest" description="Disordered" evidence="1">
    <location>
        <begin position="357"/>
        <end position="387"/>
    </location>
</feature>
<comment type="caution">
    <text evidence="3">The sequence shown here is derived from an EMBL/GenBank/DDBJ whole genome shotgun (WGS) entry which is preliminary data.</text>
</comment>
<gene>
    <name evidence="3" type="ORF">PT974_06705</name>
</gene>
<keyword evidence="2" id="KW-0812">Transmembrane</keyword>
<feature type="transmembrane region" description="Helical" evidence="2">
    <location>
        <begin position="215"/>
        <end position="239"/>
    </location>
</feature>
<feature type="transmembrane region" description="Helical" evidence="2">
    <location>
        <begin position="295"/>
        <end position="316"/>
    </location>
</feature>
<proteinExistence type="predicted"/>
<dbReference type="EMBL" id="JAVFKD010000012">
    <property type="protein sequence ID" value="KAK5993276.1"/>
    <property type="molecule type" value="Genomic_DNA"/>
</dbReference>
<evidence type="ECO:0000313" key="4">
    <source>
        <dbReference type="Proteomes" id="UP001338125"/>
    </source>
</evidence>
<evidence type="ECO:0000256" key="1">
    <source>
        <dbReference type="SAM" id="MobiDB-lite"/>
    </source>
</evidence>
<protein>
    <submittedName>
        <fullName evidence="3">Uncharacterized protein</fullName>
    </submittedName>
</protein>
<evidence type="ECO:0000313" key="3">
    <source>
        <dbReference type="EMBL" id="KAK5993276.1"/>
    </source>
</evidence>
<feature type="transmembrane region" description="Helical" evidence="2">
    <location>
        <begin position="95"/>
        <end position="120"/>
    </location>
</feature>
<keyword evidence="4" id="KW-1185">Reference proteome</keyword>
<name>A0ABR0SNH2_9HYPO</name>
<evidence type="ECO:0000256" key="2">
    <source>
        <dbReference type="SAM" id="Phobius"/>
    </source>
</evidence>